<dbReference type="Pfam" id="PF00083">
    <property type="entry name" value="Sugar_tr"/>
    <property type="match status" value="1"/>
</dbReference>
<evidence type="ECO:0000313" key="8">
    <source>
        <dbReference type="Proteomes" id="UP001154078"/>
    </source>
</evidence>
<dbReference type="GO" id="GO:0016020">
    <property type="term" value="C:membrane"/>
    <property type="evidence" value="ECO:0007669"/>
    <property type="project" value="UniProtKB-SubCell"/>
</dbReference>
<evidence type="ECO:0000256" key="5">
    <source>
        <dbReference type="SAM" id="Phobius"/>
    </source>
</evidence>
<reference evidence="7" key="1">
    <citation type="submission" date="2021-12" db="EMBL/GenBank/DDBJ databases">
        <authorList>
            <person name="King R."/>
        </authorList>
    </citation>
    <scope>NUCLEOTIDE SEQUENCE</scope>
</reference>
<name>A0A9P0B254_BRAAE</name>
<feature type="transmembrane region" description="Helical" evidence="5">
    <location>
        <begin position="205"/>
        <end position="223"/>
    </location>
</feature>
<feature type="transmembrane region" description="Helical" evidence="5">
    <location>
        <begin position="178"/>
        <end position="199"/>
    </location>
</feature>
<dbReference type="GO" id="GO:0022857">
    <property type="term" value="F:transmembrane transporter activity"/>
    <property type="evidence" value="ECO:0007669"/>
    <property type="project" value="InterPro"/>
</dbReference>
<feature type="transmembrane region" description="Helical" evidence="5">
    <location>
        <begin position="288"/>
        <end position="309"/>
    </location>
</feature>
<sequence length="491" mass="56315">MSCFHYVLILAVPDHWCYVPGINNYTLKEWKAIHIPWDYSKNSYDKCLMYDENNLTTTCQNGYEYDKTWYLETVSSKENWVCANSMKVTHAFEFSKVGEILGTLSLGYVGDRYGRKPAFYSAVATLFIGGMLTLITTSRYPLFILSLLLISFSSNAVYQVSLIIGFEISKDEKRSMISCLQCVAYTTGFCLLAFVYSYFRYWMPLVLFSTAPLLLFFVFRGYMIESPRWLLNQGKVKRSLEELQKIAKTNKTRIPDVLVAKIQNIEKREESDMSRFTDLFKNITIARITLLTIISWPCWNLIYVILYLNVTNLKGNPYSNFFWQSLAELPGYIIGKYLSDYLGRKLSRIFAFFISSIGCLMLVFLIADQQYQLLVSIISMVLKLSISIVYYVISLQTMEVFPTSVRQRGAGFGFLAGSILSISAPSLIHLGVVQNPKIPYIAASFFGFLGTMVGFFIPETLNEKLPESVKELEDIVKRQRMFPILKHISTI</sequence>
<evidence type="ECO:0000259" key="6">
    <source>
        <dbReference type="PROSITE" id="PS50850"/>
    </source>
</evidence>
<keyword evidence="4 5" id="KW-0472">Membrane</keyword>
<dbReference type="InterPro" id="IPR020846">
    <property type="entry name" value="MFS_dom"/>
</dbReference>
<feature type="transmembrane region" description="Helical" evidence="5">
    <location>
        <begin position="438"/>
        <end position="457"/>
    </location>
</feature>
<evidence type="ECO:0000256" key="1">
    <source>
        <dbReference type="ARBA" id="ARBA00004141"/>
    </source>
</evidence>
<feature type="transmembrane region" description="Helical" evidence="5">
    <location>
        <begin position="118"/>
        <end position="136"/>
    </location>
</feature>
<keyword evidence="3 5" id="KW-1133">Transmembrane helix</keyword>
<dbReference type="SUPFAM" id="SSF103473">
    <property type="entry name" value="MFS general substrate transporter"/>
    <property type="match status" value="1"/>
</dbReference>
<dbReference type="Gene3D" id="1.20.1250.20">
    <property type="entry name" value="MFS general substrate transporter like domains"/>
    <property type="match status" value="1"/>
</dbReference>
<accession>A0A9P0B254</accession>
<dbReference type="AlphaFoldDB" id="A0A9P0B254"/>
<evidence type="ECO:0000256" key="3">
    <source>
        <dbReference type="ARBA" id="ARBA00022989"/>
    </source>
</evidence>
<evidence type="ECO:0000256" key="2">
    <source>
        <dbReference type="ARBA" id="ARBA00022692"/>
    </source>
</evidence>
<feature type="transmembrane region" description="Helical" evidence="5">
    <location>
        <begin position="373"/>
        <end position="393"/>
    </location>
</feature>
<organism evidence="7 8">
    <name type="scientific">Brassicogethes aeneus</name>
    <name type="common">Rape pollen beetle</name>
    <name type="synonym">Meligethes aeneus</name>
    <dbReference type="NCBI Taxonomy" id="1431903"/>
    <lineage>
        <taxon>Eukaryota</taxon>
        <taxon>Metazoa</taxon>
        <taxon>Ecdysozoa</taxon>
        <taxon>Arthropoda</taxon>
        <taxon>Hexapoda</taxon>
        <taxon>Insecta</taxon>
        <taxon>Pterygota</taxon>
        <taxon>Neoptera</taxon>
        <taxon>Endopterygota</taxon>
        <taxon>Coleoptera</taxon>
        <taxon>Polyphaga</taxon>
        <taxon>Cucujiformia</taxon>
        <taxon>Nitidulidae</taxon>
        <taxon>Meligethinae</taxon>
        <taxon>Brassicogethes</taxon>
    </lineage>
</organism>
<gene>
    <name evidence="7" type="ORF">MELIAE_LOCUS5477</name>
</gene>
<dbReference type="PANTHER" id="PTHR24064">
    <property type="entry name" value="SOLUTE CARRIER FAMILY 22 MEMBER"/>
    <property type="match status" value="1"/>
</dbReference>
<dbReference type="Proteomes" id="UP001154078">
    <property type="component" value="Chromosome 3"/>
</dbReference>
<dbReference type="InterPro" id="IPR005828">
    <property type="entry name" value="MFS_sugar_transport-like"/>
</dbReference>
<evidence type="ECO:0000313" key="7">
    <source>
        <dbReference type="EMBL" id="CAH0553497.1"/>
    </source>
</evidence>
<evidence type="ECO:0000256" key="4">
    <source>
        <dbReference type="ARBA" id="ARBA00023136"/>
    </source>
</evidence>
<dbReference type="EMBL" id="OV121134">
    <property type="protein sequence ID" value="CAH0553497.1"/>
    <property type="molecule type" value="Genomic_DNA"/>
</dbReference>
<dbReference type="PROSITE" id="PS50850">
    <property type="entry name" value="MFS"/>
    <property type="match status" value="1"/>
</dbReference>
<feature type="transmembrane region" description="Helical" evidence="5">
    <location>
        <begin position="414"/>
        <end position="432"/>
    </location>
</feature>
<feature type="transmembrane region" description="Helical" evidence="5">
    <location>
        <begin position="142"/>
        <end position="166"/>
    </location>
</feature>
<dbReference type="InterPro" id="IPR036259">
    <property type="entry name" value="MFS_trans_sf"/>
</dbReference>
<keyword evidence="2 5" id="KW-0812">Transmembrane</keyword>
<protein>
    <recommendedName>
        <fullName evidence="6">Major facilitator superfamily (MFS) profile domain-containing protein</fullName>
    </recommendedName>
</protein>
<dbReference type="OrthoDB" id="5296287at2759"/>
<keyword evidence="8" id="KW-1185">Reference proteome</keyword>
<feature type="transmembrane region" description="Helical" evidence="5">
    <location>
        <begin position="350"/>
        <end position="367"/>
    </location>
</feature>
<feature type="domain" description="Major facilitator superfamily (MFS) profile" evidence="6">
    <location>
        <begin position="1"/>
        <end position="462"/>
    </location>
</feature>
<comment type="subcellular location">
    <subcellularLocation>
        <location evidence="1">Membrane</location>
        <topology evidence="1">Multi-pass membrane protein</topology>
    </subcellularLocation>
</comment>
<proteinExistence type="predicted"/>